<proteinExistence type="predicted"/>
<dbReference type="Proteomes" id="UP000800097">
    <property type="component" value="Unassembled WGS sequence"/>
</dbReference>
<dbReference type="AlphaFoldDB" id="A0A6A6JVZ2"/>
<evidence type="ECO:0000313" key="3">
    <source>
        <dbReference type="Proteomes" id="UP000800097"/>
    </source>
</evidence>
<dbReference type="OrthoDB" id="4390553at2759"/>
<name>A0A6A6JVZ2_WESOR</name>
<keyword evidence="3" id="KW-1185">Reference proteome</keyword>
<reference evidence="2" key="1">
    <citation type="journal article" date="2020" name="Stud. Mycol.">
        <title>101 Dothideomycetes genomes: a test case for predicting lifestyles and emergence of pathogens.</title>
        <authorList>
            <person name="Haridas S."/>
            <person name="Albert R."/>
            <person name="Binder M."/>
            <person name="Bloem J."/>
            <person name="Labutti K."/>
            <person name="Salamov A."/>
            <person name="Andreopoulos B."/>
            <person name="Baker S."/>
            <person name="Barry K."/>
            <person name="Bills G."/>
            <person name="Bluhm B."/>
            <person name="Cannon C."/>
            <person name="Castanera R."/>
            <person name="Culley D."/>
            <person name="Daum C."/>
            <person name="Ezra D."/>
            <person name="Gonzalez J."/>
            <person name="Henrissat B."/>
            <person name="Kuo A."/>
            <person name="Liang C."/>
            <person name="Lipzen A."/>
            <person name="Lutzoni F."/>
            <person name="Magnuson J."/>
            <person name="Mondo S."/>
            <person name="Nolan M."/>
            <person name="Ohm R."/>
            <person name="Pangilinan J."/>
            <person name="Park H.-J."/>
            <person name="Ramirez L."/>
            <person name="Alfaro M."/>
            <person name="Sun H."/>
            <person name="Tritt A."/>
            <person name="Yoshinaga Y."/>
            <person name="Zwiers L.-H."/>
            <person name="Turgeon B."/>
            <person name="Goodwin S."/>
            <person name="Spatafora J."/>
            <person name="Crous P."/>
            <person name="Grigoriev I."/>
        </authorList>
    </citation>
    <scope>NUCLEOTIDE SEQUENCE</scope>
    <source>
        <strain evidence="2">CBS 379.55</strain>
    </source>
</reference>
<dbReference type="GeneID" id="54553807"/>
<sequence>MDELESLIGADRFVLYETWTHESSTIYRFQTLGTWNFDWSRTTEINFIFLKVQIPTFRSAGYDALEATGLELDPVARPGLFNNALPGVLHQKSAFRETTSGADILAFCCRNLDQVRIAVGETVRIRVFLIVWEPDGSKEPSLDGLKEFATETFRTDALKNAMPAQFKAIAKTALRADLGCPDSGRPTRNIVEGSETSDSDSDNHQKGNPVKHDVKLHLARFLAAH</sequence>
<evidence type="ECO:0000256" key="1">
    <source>
        <dbReference type="SAM" id="MobiDB-lite"/>
    </source>
</evidence>
<evidence type="ECO:0000313" key="2">
    <source>
        <dbReference type="EMBL" id="KAF2280405.1"/>
    </source>
</evidence>
<protein>
    <submittedName>
        <fullName evidence="2">Uncharacterized protein</fullName>
    </submittedName>
</protein>
<organism evidence="2 3">
    <name type="scientific">Westerdykella ornata</name>
    <dbReference type="NCBI Taxonomy" id="318751"/>
    <lineage>
        <taxon>Eukaryota</taxon>
        <taxon>Fungi</taxon>
        <taxon>Dikarya</taxon>
        <taxon>Ascomycota</taxon>
        <taxon>Pezizomycotina</taxon>
        <taxon>Dothideomycetes</taxon>
        <taxon>Pleosporomycetidae</taxon>
        <taxon>Pleosporales</taxon>
        <taxon>Sporormiaceae</taxon>
        <taxon>Westerdykella</taxon>
    </lineage>
</organism>
<accession>A0A6A6JVZ2</accession>
<dbReference type="EMBL" id="ML986485">
    <property type="protein sequence ID" value="KAF2280405.1"/>
    <property type="molecule type" value="Genomic_DNA"/>
</dbReference>
<feature type="compositionally biased region" description="Basic and acidic residues" evidence="1">
    <location>
        <begin position="201"/>
        <end position="210"/>
    </location>
</feature>
<dbReference type="RefSeq" id="XP_033657943.1">
    <property type="nucleotide sequence ID" value="XM_033800632.1"/>
</dbReference>
<feature type="region of interest" description="Disordered" evidence="1">
    <location>
        <begin position="180"/>
        <end position="210"/>
    </location>
</feature>
<gene>
    <name evidence="2" type="ORF">EI97DRAFT_455301</name>
</gene>